<evidence type="ECO:0008006" key="3">
    <source>
        <dbReference type="Google" id="ProtNLM"/>
    </source>
</evidence>
<comment type="caution">
    <text evidence="1">The sequence shown here is derived from an EMBL/GenBank/DDBJ whole genome shotgun (WGS) entry which is preliminary data.</text>
</comment>
<dbReference type="Proteomes" id="UP000290958">
    <property type="component" value="Unassembled WGS sequence"/>
</dbReference>
<dbReference type="Gene3D" id="2.30.30.40">
    <property type="entry name" value="SH3 Domains"/>
    <property type="match status" value="1"/>
</dbReference>
<reference evidence="2" key="1">
    <citation type="submission" date="2019-01" db="EMBL/GenBank/DDBJ databases">
        <title>Cytophagaceae bacterium strain CAR-16.</title>
        <authorList>
            <person name="Chen W.-M."/>
        </authorList>
    </citation>
    <scope>NUCLEOTIDE SEQUENCE [LARGE SCALE GENOMIC DNA]</scope>
    <source>
        <strain evidence="2">CHR27</strain>
    </source>
</reference>
<protein>
    <recommendedName>
        <fullName evidence="3">SH3b domain-containing protein</fullName>
    </recommendedName>
</protein>
<organism evidence="1 2">
    <name type="scientific">Sphingobium fluviale</name>
    <dbReference type="NCBI Taxonomy" id="2506423"/>
    <lineage>
        <taxon>Bacteria</taxon>
        <taxon>Pseudomonadati</taxon>
        <taxon>Pseudomonadota</taxon>
        <taxon>Alphaproteobacteria</taxon>
        <taxon>Sphingomonadales</taxon>
        <taxon>Sphingomonadaceae</taxon>
        <taxon>Sphingobium</taxon>
    </lineage>
</organism>
<name>A0A4Q1KHM1_9SPHN</name>
<dbReference type="Pfam" id="PF06347">
    <property type="entry name" value="SH3_4"/>
    <property type="match status" value="2"/>
</dbReference>
<dbReference type="AlphaFoldDB" id="A0A4Q1KHM1"/>
<dbReference type="EMBL" id="SBKP01000007">
    <property type="protein sequence ID" value="RXR28855.1"/>
    <property type="molecule type" value="Genomic_DNA"/>
</dbReference>
<keyword evidence="2" id="KW-1185">Reference proteome</keyword>
<proteinExistence type="predicted"/>
<evidence type="ECO:0000313" key="2">
    <source>
        <dbReference type="Proteomes" id="UP000290958"/>
    </source>
</evidence>
<evidence type="ECO:0000313" key="1">
    <source>
        <dbReference type="EMBL" id="RXR28855.1"/>
    </source>
</evidence>
<sequence>MLGVVLMGGACLATQPASADSKTPPYWASISAAEARMRVGPSLDYPSNWVYQRRDMPVKVVQVLGNWRKIEDPDGIQGWMHVRLLSDAATALVKDIAADMRNSRSDDAPLLYRAEKGVVGRVSDCAQGWCRFDVGGKGGYVRASSLWGAVK</sequence>
<gene>
    <name evidence="1" type="ORF">EQG66_08885</name>
</gene>
<dbReference type="OrthoDB" id="9810773at2"/>
<accession>A0A4Q1KHM1</accession>
<dbReference type="InterPro" id="IPR010466">
    <property type="entry name" value="DUF1058"/>
</dbReference>